<dbReference type="Gene3D" id="3.30.559.30">
    <property type="entry name" value="Nonribosomal peptide synthetase, condensation domain"/>
    <property type="match status" value="1"/>
</dbReference>
<comment type="cofactor">
    <cofactor evidence="1 6">
        <name>pyridoxal 5'-phosphate</name>
        <dbReference type="ChEBI" id="CHEBI:597326"/>
    </cofactor>
</comment>
<dbReference type="InterPro" id="IPR023213">
    <property type="entry name" value="CAT-like_dom_sf"/>
</dbReference>
<organism evidence="7 8">
    <name type="scientific">Fusarium torulosum</name>
    <dbReference type="NCBI Taxonomy" id="33205"/>
    <lineage>
        <taxon>Eukaryota</taxon>
        <taxon>Fungi</taxon>
        <taxon>Dikarya</taxon>
        <taxon>Ascomycota</taxon>
        <taxon>Pezizomycotina</taxon>
        <taxon>Sordariomycetes</taxon>
        <taxon>Hypocreomycetidae</taxon>
        <taxon>Hypocreales</taxon>
        <taxon>Nectriaceae</taxon>
        <taxon>Fusarium</taxon>
    </lineage>
</organism>
<keyword evidence="8" id="KW-1185">Reference proteome</keyword>
<dbReference type="PANTHER" id="PTHR11999:SF70">
    <property type="entry name" value="MIP05841P"/>
    <property type="match status" value="1"/>
</dbReference>
<dbReference type="GO" id="GO:0006520">
    <property type="term" value="P:amino acid metabolic process"/>
    <property type="evidence" value="ECO:0007669"/>
    <property type="project" value="InterPro"/>
</dbReference>
<sequence length="964" mass="106905">MDESKKVSPWKQQDDGLWRRPFVGPEPMYDQWLELDSWTEWMGAVIFTVAPSLLSEIETRTSLKTWFKKAMHRVFHSKISLLATIDRGEGAETSKSRDFIYRPLTSDEDLAERIAQRATIVHTLESVRAGLKSLADDFYSDPEKRISFELGEHLIHISLIVSSAEPGTFAIAIRCNHALNDFWSGAGVLDETLRSLANGLINDEPLLPYERFSTIKLHPCYLDLLADPVGDTPLDDESKERARQLLAANQNNITLCPISEEPAEDLPSTDYTVRRQELSEDMTKSIIDMCKKHGVTVTSFLTALQALALVETFPPQDPARTLVAPICVNNRLRHTVYKYEDRSTGTLNSLDQVHRIGALMGPVMASTILVTPFLVSVYDGPNDGHSWRTNVWKVAKSADRATKEEANSNICDHVDWTQGPAAFGVLAQAVEAMKAGHVPPPPGVFTPLSNAGLLDGVHLQNSYSTVGKGKNKGSVIKLEDFSFYPRVSNWFGHQSAELDSIGVSFQAVFDRLLRTTQDVKNDPLLRVAQKPEIPRLKEISTPGDAHPVQDAIEDVFTISDFRLRTNHPRCFTFIPSPFSPLSWIGDCLSSAFNSFAGSKLQGSGVAIVEQTLLQWLSSKVGLPDTAGGIFVSGGSMANMSGMVLARECILEPGTEDLGVAYFSDQTHHSVAKALRIIGIKRNQIRVVATDSSFQMDITALRKAIRDDRDAGLKPFVIVGTCGTTNTGSIDPLADLAQVRDDEKVWLHIDGAHGASASLGATRSSVTNGLGLADSISWDAHKWLFQTYSCSLILVRNKINLTKVFTNDGDYLRDALEDEDIPNFWNFGMELTRPSRAMKLWFTLRVLGVERLGLMIDHGFHLAEISEAEIQKLPSWEITSRASMAIVTFRYAPEGKTEWERDELNSIISRHFMENNIAGILTTKLRGRVVLRICSISPVLSADEMVEVVMRLDQVAKLVLQGQDE</sequence>
<feature type="modified residue" description="N6-(pyridoxal phosphate)lysine" evidence="6">
    <location>
        <position position="781"/>
    </location>
</feature>
<dbReference type="GO" id="GO:0030170">
    <property type="term" value="F:pyridoxal phosphate binding"/>
    <property type="evidence" value="ECO:0007669"/>
    <property type="project" value="InterPro"/>
</dbReference>
<dbReference type="Pfam" id="PF00282">
    <property type="entry name" value="Pyridoxal_deC"/>
    <property type="match status" value="1"/>
</dbReference>
<dbReference type="InterPro" id="IPR021115">
    <property type="entry name" value="Pyridoxal-P_BS"/>
</dbReference>
<evidence type="ECO:0000256" key="5">
    <source>
        <dbReference type="ARBA" id="ARBA00023239"/>
    </source>
</evidence>
<dbReference type="InterPro" id="IPR015422">
    <property type="entry name" value="PyrdxlP-dep_Trfase_small"/>
</dbReference>
<evidence type="ECO:0000256" key="6">
    <source>
        <dbReference type="PIRSR" id="PIRSR602129-50"/>
    </source>
</evidence>
<dbReference type="Gene3D" id="3.90.1150.170">
    <property type="match status" value="1"/>
</dbReference>
<name>A0AAE8M524_9HYPO</name>
<evidence type="ECO:0000313" key="8">
    <source>
        <dbReference type="Proteomes" id="UP001187734"/>
    </source>
</evidence>
<dbReference type="GO" id="GO:0016831">
    <property type="term" value="F:carboxy-lyase activity"/>
    <property type="evidence" value="ECO:0007669"/>
    <property type="project" value="UniProtKB-KW"/>
</dbReference>
<keyword evidence="4 6" id="KW-0663">Pyridoxal phosphate</keyword>
<dbReference type="PROSITE" id="PS00392">
    <property type="entry name" value="DDC_GAD_HDC_YDC"/>
    <property type="match status" value="1"/>
</dbReference>
<evidence type="ECO:0000256" key="2">
    <source>
        <dbReference type="ARBA" id="ARBA00009533"/>
    </source>
</evidence>
<evidence type="ECO:0000256" key="1">
    <source>
        <dbReference type="ARBA" id="ARBA00001933"/>
    </source>
</evidence>
<dbReference type="InterPro" id="IPR002129">
    <property type="entry name" value="PyrdxlP-dep_de-COase"/>
</dbReference>
<dbReference type="Gene3D" id="3.30.559.10">
    <property type="entry name" value="Chloramphenicol acetyltransferase-like domain"/>
    <property type="match status" value="1"/>
</dbReference>
<protein>
    <submittedName>
        <fullName evidence="7">Related to aromatic-L-amino-acid decarboxylase</fullName>
    </submittedName>
</protein>
<dbReference type="SUPFAM" id="SSF53383">
    <property type="entry name" value="PLP-dependent transferases"/>
    <property type="match status" value="1"/>
</dbReference>
<evidence type="ECO:0000256" key="3">
    <source>
        <dbReference type="ARBA" id="ARBA00022793"/>
    </source>
</evidence>
<dbReference type="InterPro" id="IPR010977">
    <property type="entry name" value="Aromatic_deC"/>
</dbReference>
<gene>
    <name evidence="7" type="ORF">FTOL_04014</name>
</gene>
<comment type="similarity">
    <text evidence="2">Belongs to the group II decarboxylase family.</text>
</comment>
<dbReference type="EMBL" id="ONZP01000116">
    <property type="protein sequence ID" value="SPJ74284.1"/>
    <property type="molecule type" value="Genomic_DNA"/>
</dbReference>
<accession>A0AAE8M524</accession>
<dbReference type="Gene3D" id="3.90.1150.10">
    <property type="entry name" value="Aspartate Aminotransferase, domain 1"/>
    <property type="match status" value="1"/>
</dbReference>
<dbReference type="Gene3D" id="3.40.640.10">
    <property type="entry name" value="Type I PLP-dependent aspartate aminotransferase-like (Major domain)"/>
    <property type="match status" value="1"/>
</dbReference>
<proteinExistence type="inferred from homology"/>
<dbReference type="InterPro" id="IPR015424">
    <property type="entry name" value="PyrdxlP-dep_Trfase"/>
</dbReference>
<keyword evidence="3" id="KW-0210">Decarboxylase</keyword>
<dbReference type="PRINTS" id="PR00800">
    <property type="entry name" value="YHDCRBOXLASE"/>
</dbReference>
<evidence type="ECO:0000256" key="4">
    <source>
        <dbReference type="ARBA" id="ARBA00022898"/>
    </source>
</evidence>
<reference evidence="7" key="1">
    <citation type="submission" date="2018-03" db="EMBL/GenBank/DDBJ databases">
        <authorList>
            <person name="Guldener U."/>
        </authorList>
    </citation>
    <scope>NUCLEOTIDE SEQUENCE</scope>
</reference>
<dbReference type="InterPro" id="IPR015421">
    <property type="entry name" value="PyrdxlP-dep_Trfase_major"/>
</dbReference>
<dbReference type="AlphaFoldDB" id="A0AAE8M524"/>
<dbReference type="Proteomes" id="UP001187734">
    <property type="component" value="Unassembled WGS sequence"/>
</dbReference>
<comment type="caution">
    <text evidence="7">The sequence shown here is derived from an EMBL/GenBank/DDBJ whole genome shotgun (WGS) entry which is preliminary data.</text>
</comment>
<dbReference type="PANTHER" id="PTHR11999">
    <property type="entry name" value="GROUP II PYRIDOXAL-5-PHOSPHATE DECARBOXYLASE"/>
    <property type="match status" value="1"/>
</dbReference>
<dbReference type="GO" id="GO:0019752">
    <property type="term" value="P:carboxylic acid metabolic process"/>
    <property type="evidence" value="ECO:0007669"/>
    <property type="project" value="InterPro"/>
</dbReference>
<keyword evidence="5" id="KW-0456">Lyase</keyword>
<evidence type="ECO:0000313" key="7">
    <source>
        <dbReference type="EMBL" id="SPJ74284.1"/>
    </source>
</evidence>